<name>D8R3W8_SELML</name>
<evidence type="ECO:0000313" key="5">
    <source>
        <dbReference type="Proteomes" id="UP000001514"/>
    </source>
</evidence>
<organism evidence="5">
    <name type="scientific">Selaginella moellendorffii</name>
    <name type="common">Spikemoss</name>
    <dbReference type="NCBI Taxonomy" id="88036"/>
    <lineage>
        <taxon>Eukaryota</taxon>
        <taxon>Viridiplantae</taxon>
        <taxon>Streptophyta</taxon>
        <taxon>Embryophyta</taxon>
        <taxon>Tracheophyta</taxon>
        <taxon>Lycopodiopsida</taxon>
        <taxon>Selaginellales</taxon>
        <taxon>Selaginellaceae</taxon>
        <taxon>Selaginella</taxon>
    </lineage>
</organism>
<gene>
    <name evidence="4" type="ORF">SELMODRAFT_407097</name>
</gene>
<protein>
    <submittedName>
        <fullName evidence="4">Uncharacterized protein</fullName>
    </submittedName>
</protein>
<dbReference type="PANTHER" id="PTHR12815:SF18">
    <property type="entry name" value="SORTING AND ASSEMBLY MACHINERY COMPONENT 50 HOMOLOG"/>
    <property type="match status" value="1"/>
</dbReference>
<dbReference type="AlphaFoldDB" id="D8R3W8"/>
<evidence type="ECO:0000256" key="1">
    <source>
        <dbReference type="ARBA" id="ARBA00022452"/>
    </source>
</evidence>
<dbReference type="PANTHER" id="PTHR12815">
    <property type="entry name" value="SORTING AND ASSEMBLY MACHINERY SAMM50 PROTEIN FAMILY MEMBER"/>
    <property type="match status" value="1"/>
</dbReference>
<keyword evidence="1" id="KW-1134">Transmembrane beta strand</keyword>
<accession>D8R3W8</accession>
<proteinExistence type="predicted"/>
<keyword evidence="1" id="KW-0472">Membrane</keyword>
<dbReference type="KEGG" id="smo:SELMODRAFT_407097"/>
<dbReference type="Proteomes" id="UP000001514">
    <property type="component" value="Unassembled WGS sequence"/>
</dbReference>
<dbReference type="STRING" id="88036.D8R3W8"/>
<dbReference type="InterPro" id="IPR039910">
    <property type="entry name" value="D15-like"/>
</dbReference>
<feature type="region of interest" description="Disordered" evidence="3">
    <location>
        <begin position="32"/>
        <end position="65"/>
    </location>
</feature>
<dbReference type="InParanoid" id="D8R3W8"/>
<dbReference type="eggNOG" id="ENOG502QSQ3">
    <property type="taxonomic scope" value="Eukaryota"/>
</dbReference>
<dbReference type="Gene3D" id="3.10.20.310">
    <property type="entry name" value="membrane protein fhac"/>
    <property type="match status" value="1"/>
</dbReference>
<keyword evidence="5" id="KW-1185">Reference proteome</keyword>
<feature type="compositionally biased region" description="Basic residues" evidence="3">
    <location>
        <begin position="33"/>
        <end position="48"/>
    </location>
</feature>
<evidence type="ECO:0000256" key="2">
    <source>
        <dbReference type="ARBA" id="ARBA00022692"/>
    </source>
</evidence>
<dbReference type="EMBL" id="GL377571">
    <property type="protein sequence ID" value="EFJ33008.1"/>
    <property type="molecule type" value="Genomic_DNA"/>
</dbReference>
<evidence type="ECO:0000256" key="3">
    <source>
        <dbReference type="SAM" id="MobiDB-lite"/>
    </source>
</evidence>
<evidence type="ECO:0000313" key="4">
    <source>
        <dbReference type="EMBL" id="EFJ33008.1"/>
    </source>
</evidence>
<keyword evidence="2" id="KW-0812">Transmembrane</keyword>
<dbReference type="HOGENOM" id="CLU_1356696_0_0_1"/>
<reference evidence="4 5" key="1">
    <citation type="journal article" date="2011" name="Science">
        <title>The Selaginella genome identifies genetic changes associated with the evolution of vascular plants.</title>
        <authorList>
            <person name="Banks J.A."/>
            <person name="Nishiyama T."/>
            <person name="Hasebe M."/>
            <person name="Bowman J.L."/>
            <person name="Gribskov M."/>
            <person name="dePamphilis C."/>
            <person name="Albert V.A."/>
            <person name="Aono N."/>
            <person name="Aoyama T."/>
            <person name="Ambrose B.A."/>
            <person name="Ashton N.W."/>
            <person name="Axtell M.J."/>
            <person name="Barker E."/>
            <person name="Barker M.S."/>
            <person name="Bennetzen J.L."/>
            <person name="Bonawitz N.D."/>
            <person name="Chapple C."/>
            <person name="Cheng C."/>
            <person name="Correa L.G."/>
            <person name="Dacre M."/>
            <person name="DeBarry J."/>
            <person name="Dreyer I."/>
            <person name="Elias M."/>
            <person name="Engstrom E.M."/>
            <person name="Estelle M."/>
            <person name="Feng L."/>
            <person name="Finet C."/>
            <person name="Floyd S.K."/>
            <person name="Frommer W.B."/>
            <person name="Fujita T."/>
            <person name="Gramzow L."/>
            <person name="Gutensohn M."/>
            <person name="Harholt J."/>
            <person name="Hattori M."/>
            <person name="Heyl A."/>
            <person name="Hirai T."/>
            <person name="Hiwatashi Y."/>
            <person name="Ishikawa M."/>
            <person name="Iwata M."/>
            <person name="Karol K.G."/>
            <person name="Koehler B."/>
            <person name="Kolukisaoglu U."/>
            <person name="Kubo M."/>
            <person name="Kurata T."/>
            <person name="Lalonde S."/>
            <person name="Li K."/>
            <person name="Li Y."/>
            <person name="Litt A."/>
            <person name="Lyons E."/>
            <person name="Manning G."/>
            <person name="Maruyama T."/>
            <person name="Michael T.P."/>
            <person name="Mikami K."/>
            <person name="Miyazaki S."/>
            <person name="Morinaga S."/>
            <person name="Murata T."/>
            <person name="Mueller-Roeber B."/>
            <person name="Nelson D.R."/>
            <person name="Obara M."/>
            <person name="Oguri Y."/>
            <person name="Olmstead R.G."/>
            <person name="Onodera N."/>
            <person name="Petersen B.L."/>
            <person name="Pils B."/>
            <person name="Prigge M."/>
            <person name="Rensing S.A."/>
            <person name="Riano-Pachon D.M."/>
            <person name="Roberts A.W."/>
            <person name="Sato Y."/>
            <person name="Scheller H.V."/>
            <person name="Schulz B."/>
            <person name="Schulz C."/>
            <person name="Shakirov E.V."/>
            <person name="Shibagaki N."/>
            <person name="Shinohara N."/>
            <person name="Shippen D.E."/>
            <person name="Soerensen I."/>
            <person name="Sotooka R."/>
            <person name="Sugimoto N."/>
            <person name="Sugita M."/>
            <person name="Sumikawa N."/>
            <person name="Tanurdzic M."/>
            <person name="Theissen G."/>
            <person name="Ulvskov P."/>
            <person name="Wakazuki S."/>
            <person name="Weng J.K."/>
            <person name="Willats W.W."/>
            <person name="Wipf D."/>
            <person name="Wolf P.G."/>
            <person name="Yang L."/>
            <person name="Zimmer A.D."/>
            <person name="Zhu Q."/>
            <person name="Mitros T."/>
            <person name="Hellsten U."/>
            <person name="Loque D."/>
            <person name="Otillar R."/>
            <person name="Salamov A."/>
            <person name="Schmutz J."/>
            <person name="Shapiro H."/>
            <person name="Lindquist E."/>
            <person name="Lucas S."/>
            <person name="Rokhsar D."/>
            <person name="Grigoriev I.V."/>
        </authorList>
    </citation>
    <scope>NUCLEOTIDE SEQUENCE [LARGE SCALE GENOMIC DNA]</scope>
</reference>
<dbReference type="Gramene" id="EFJ33008">
    <property type="protein sequence ID" value="EFJ33008"/>
    <property type="gene ID" value="SELMODRAFT_407097"/>
</dbReference>
<sequence>MNYRSAVQMASRMDGRDCSIGLEDIPGPCHGQRQCRLRGRRRHRRRSSPRGFSSPESRYPRGKEEEERVLISEVLVQDKDGQELENSEILATARQALKSCKSNYALTTKEVEANQELRGLVCNSANVLPTKVIEDAFRNEYGKVVNIQRLNTVLDTLNGWYRDRGYFAQVTDLEIMPDGILKVQFAEAVGNNINIRFLDRKT</sequence>